<comment type="similarity">
    <text evidence="3 10">Belongs to the acyl-CoA oxidase family.</text>
</comment>
<comment type="cofactor">
    <cofactor evidence="1">
        <name>FAD</name>
        <dbReference type="ChEBI" id="CHEBI:57692"/>
    </cofactor>
</comment>
<dbReference type="PANTHER" id="PTHR10909:SF352">
    <property type="entry name" value="ACYL-COENZYME A OXIDASE-LIKE PROTEIN"/>
    <property type="match status" value="1"/>
</dbReference>
<dbReference type="AlphaFoldDB" id="I7MAJ3"/>
<protein>
    <recommendedName>
        <fullName evidence="10">Acyl-coenzyme A oxidase</fullName>
    </recommendedName>
</protein>
<feature type="domain" description="Acyl-CoA oxidase C-alpha1" evidence="15">
    <location>
        <begin position="310"/>
        <end position="469"/>
    </location>
</feature>
<dbReference type="InterPro" id="IPR012258">
    <property type="entry name" value="Acyl-CoA_oxidase"/>
</dbReference>
<dbReference type="SUPFAM" id="SSF56645">
    <property type="entry name" value="Acyl-CoA dehydrogenase NM domain-like"/>
    <property type="match status" value="1"/>
</dbReference>
<dbReference type="Pfam" id="PF22924">
    <property type="entry name" value="ACOX_C_alpha1"/>
    <property type="match status" value="1"/>
</dbReference>
<evidence type="ECO:0000256" key="7">
    <source>
        <dbReference type="ARBA" id="ARBA00023002"/>
    </source>
</evidence>
<comment type="subcellular location">
    <subcellularLocation>
        <location evidence="2">Peroxisome</location>
    </subcellularLocation>
</comment>
<name>I7MAJ3_TETTS</name>
<dbReference type="OMA" id="MFGGSIM"/>
<evidence type="ECO:0000256" key="3">
    <source>
        <dbReference type="ARBA" id="ARBA00006288"/>
    </source>
</evidence>
<dbReference type="InterPro" id="IPR046373">
    <property type="entry name" value="Acyl-CoA_Oxase/DH_mid-dom_sf"/>
</dbReference>
<dbReference type="RefSeq" id="XP_001024949.1">
    <property type="nucleotide sequence ID" value="XM_001024949.1"/>
</dbReference>
<dbReference type="InParanoid" id="I7MAJ3"/>
<dbReference type="Pfam" id="PF01756">
    <property type="entry name" value="ACOX"/>
    <property type="match status" value="1"/>
</dbReference>
<dbReference type="Proteomes" id="UP000009168">
    <property type="component" value="Unassembled WGS sequence"/>
</dbReference>
<evidence type="ECO:0000256" key="4">
    <source>
        <dbReference type="ARBA" id="ARBA00022630"/>
    </source>
</evidence>
<dbReference type="GeneID" id="7846789"/>
<keyword evidence="9" id="KW-0576">Peroxisome</keyword>
<keyword evidence="5 10" id="KW-0274">FAD</keyword>
<keyword evidence="7" id="KW-0560">Oxidoreductase</keyword>
<dbReference type="InterPro" id="IPR006091">
    <property type="entry name" value="Acyl-CoA_Oxase/DH_mid-dom"/>
</dbReference>
<dbReference type="PIRSF" id="PIRSF000168">
    <property type="entry name" value="Acyl-CoA_oxidase"/>
    <property type="match status" value="1"/>
</dbReference>
<feature type="domain" description="Acyl-CoA oxidase C-terminal" evidence="13">
    <location>
        <begin position="509"/>
        <end position="684"/>
    </location>
</feature>
<evidence type="ECO:0000256" key="12">
    <source>
        <dbReference type="PIRSR" id="PIRSR000168-2"/>
    </source>
</evidence>
<evidence type="ECO:0000256" key="8">
    <source>
        <dbReference type="ARBA" id="ARBA00023098"/>
    </source>
</evidence>
<evidence type="ECO:0000256" key="5">
    <source>
        <dbReference type="ARBA" id="ARBA00022827"/>
    </source>
</evidence>
<dbReference type="InterPro" id="IPR002655">
    <property type="entry name" value="Acyl-CoA_oxidase_C"/>
</dbReference>
<dbReference type="GO" id="GO:0055088">
    <property type="term" value="P:lipid homeostasis"/>
    <property type="evidence" value="ECO:0007669"/>
    <property type="project" value="TreeGrafter"/>
</dbReference>
<evidence type="ECO:0000256" key="2">
    <source>
        <dbReference type="ARBA" id="ARBA00004275"/>
    </source>
</evidence>
<dbReference type="Gene3D" id="2.40.110.10">
    <property type="entry name" value="Butyryl-CoA Dehydrogenase, subunit A, domain 2"/>
    <property type="match status" value="1"/>
</dbReference>
<evidence type="ECO:0000259" key="13">
    <source>
        <dbReference type="Pfam" id="PF01756"/>
    </source>
</evidence>
<dbReference type="InterPro" id="IPR055060">
    <property type="entry name" value="ACOX_C_alpha1"/>
</dbReference>
<accession>I7MAJ3</accession>
<feature type="binding site" evidence="12">
    <location>
        <position position="208"/>
    </location>
    <ligand>
        <name>FAD</name>
        <dbReference type="ChEBI" id="CHEBI:57692"/>
    </ligand>
</feature>
<dbReference type="STRING" id="312017.I7MAJ3"/>
<dbReference type="GO" id="GO:0005777">
    <property type="term" value="C:peroxisome"/>
    <property type="evidence" value="ECO:0007669"/>
    <property type="project" value="UniProtKB-SubCell"/>
</dbReference>
<dbReference type="OrthoDB" id="434460at2759"/>
<feature type="binding site" evidence="12">
    <location>
        <position position="169"/>
    </location>
    <ligand>
        <name>FAD</name>
        <dbReference type="ChEBI" id="CHEBI:57692"/>
    </ligand>
</feature>
<dbReference type="eggNOG" id="KOG0135">
    <property type="taxonomic scope" value="Eukaryota"/>
</dbReference>
<organism evidence="16 17">
    <name type="scientific">Tetrahymena thermophila (strain SB210)</name>
    <dbReference type="NCBI Taxonomy" id="312017"/>
    <lineage>
        <taxon>Eukaryota</taxon>
        <taxon>Sar</taxon>
        <taxon>Alveolata</taxon>
        <taxon>Ciliophora</taxon>
        <taxon>Intramacronucleata</taxon>
        <taxon>Oligohymenophorea</taxon>
        <taxon>Hymenostomatida</taxon>
        <taxon>Tetrahymenina</taxon>
        <taxon>Tetrahymenidae</taxon>
        <taxon>Tetrahymena</taxon>
    </lineage>
</organism>
<dbReference type="GO" id="GO:0071949">
    <property type="term" value="F:FAD binding"/>
    <property type="evidence" value="ECO:0007669"/>
    <property type="project" value="InterPro"/>
</dbReference>
<dbReference type="FunFam" id="2.40.110.10:FF:000005">
    <property type="entry name" value="Acyl-coenzyme A oxidase"/>
    <property type="match status" value="1"/>
</dbReference>
<evidence type="ECO:0000256" key="1">
    <source>
        <dbReference type="ARBA" id="ARBA00001974"/>
    </source>
</evidence>
<dbReference type="InterPro" id="IPR036250">
    <property type="entry name" value="AcylCo_DH-like_C"/>
</dbReference>
<evidence type="ECO:0000256" key="6">
    <source>
        <dbReference type="ARBA" id="ARBA00022832"/>
    </source>
</evidence>
<evidence type="ECO:0000313" key="16">
    <source>
        <dbReference type="EMBL" id="EAS04704.1"/>
    </source>
</evidence>
<dbReference type="HOGENOM" id="CLU_014629_4_0_1"/>
<gene>
    <name evidence="16" type="ORF">TTHERM_00242260</name>
</gene>
<sequence length="688" mass="78674">MSQANERIETLTKQVKESTLIADELNPKKSLEFYRQKSTICPKQVENTIYGYNSHYMKRVYEVIKNSPQIFRHPHLEEWSREVYRYMSFRQLVQFDKEKNMSYEDYKKDPHIATIMGTALYQWNASHCIKHGVHFYLYAKTIINLGTQKHEKYVQRSIDLSDVGSFSLTELGHGSNVRSILTTATYDTATNEFIINTPNDLALKWWIGATAQLANQTVVWAQLLLNGENHGVHAFLVPIRSLEDHQPMPGVVIGDCGSKVGLDGIDNGFLQFTNYRVPYDSLLDKFSQIEDGKFKTSIPSADRRFGLQLGSLSGGRIVISMHAGSNAMMALTIATRYACIRKQFGLPGQPENSIIEYPLVQYRLMSSLAKYAVQQVAALNLNQLWDHNQENVLDLKNNLINQLHAQSSVMKAICSWQAKDIIQISREILGGHGYSSYNRIGMLYRDNDINITWEGDNNVLLQQTSKFLLDAARTLMKGKEIKYPTIKFLTVEPVEGQKWDAKEVAQFRNPENILRAMEWRVNLLLQRSGLKLQENLGSHPDPFAAWNGTQVFYLNSLALAYGEVYQAQEFISALNKIHHEQTKEFMLNLFELWGLNIIINDLGTFREGDFVESDTAKQMKDRVVELIKALKDEAIGFLDVVCPPDHILGSPFGAKDGDIYNKYLTYVRGAKNSYSRVDWWNEIHPKKQ</sequence>
<evidence type="ECO:0000256" key="10">
    <source>
        <dbReference type="PIRNR" id="PIRNR000168"/>
    </source>
</evidence>
<keyword evidence="6" id="KW-0276">Fatty acid metabolism</keyword>
<dbReference type="InterPro" id="IPR009100">
    <property type="entry name" value="AcylCoA_DH/oxidase_NM_dom_sf"/>
</dbReference>
<proteinExistence type="inferred from homology"/>
<dbReference type="Gene3D" id="1.20.140.10">
    <property type="entry name" value="Butyryl-CoA Dehydrogenase, subunit A, domain 3"/>
    <property type="match status" value="2"/>
</dbReference>
<evidence type="ECO:0000259" key="15">
    <source>
        <dbReference type="Pfam" id="PF22924"/>
    </source>
</evidence>
<dbReference type="SUPFAM" id="SSF47203">
    <property type="entry name" value="Acyl-CoA dehydrogenase C-terminal domain-like"/>
    <property type="match status" value="2"/>
</dbReference>
<reference evidence="17" key="1">
    <citation type="journal article" date="2006" name="PLoS Biol.">
        <title>Macronuclear genome sequence of the ciliate Tetrahymena thermophila, a model eukaryote.</title>
        <authorList>
            <person name="Eisen J.A."/>
            <person name="Coyne R.S."/>
            <person name="Wu M."/>
            <person name="Wu D."/>
            <person name="Thiagarajan M."/>
            <person name="Wortman J.R."/>
            <person name="Badger J.H."/>
            <person name="Ren Q."/>
            <person name="Amedeo P."/>
            <person name="Jones K.M."/>
            <person name="Tallon L.J."/>
            <person name="Delcher A.L."/>
            <person name="Salzberg S.L."/>
            <person name="Silva J.C."/>
            <person name="Haas B.J."/>
            <person name="Majoros W.H."/>
            <person name="Farzad M."/>
            <person name="Carlton J.M."/>
            <person name="Smith R.K. Jr."/>
            <person name="Garg J."/>
            <person name="Pearlman R.E."/>
            <person name="Karrer K.M."/>
            <person name="Sun L."/>
            <person name="Manning G."/>
            <person name="Elde N.C."/>
            <person name="Turkewitz A.P."/>
            <person name="Asai D.J."/>
            <person name="Wilkes D.E."/>
            <person name="Wang Y."/>
            <person name="Cai H."/>
            <person name="Collins K."/>
            <person name="Stewart B.A."/>
            <person name="Lee S.R."/>
            <person name="Wilamowska K."/>
            <person name="Weinberg Z."/>
            <person name="Ruzzo W.L."/>
            <person name="Wloga D."/>
            <person name="Gaertig J."/>
            <person name="Frankel J."/>
            <person name="Tsao C.-C."/>
            <person name="Gorovsky M.A."/>
            <person name="Keeling P.J."/>
            <person name="Waller R.F."/>
            <person name="Patron N.J."/>
            <person name="Cherry J.M."/>
            <person name="Stover N.A."/>
            <person name="Krieger C.J."/>
            <person name="del Toro C."/>
            <person name="Ryder H.F."/>
            <person name="Williamson S.C."/>
            <person name="Barbeau R.A."/>
            <person name="Hamilton E.P."/>
            <person name="Orias E."/>
        </authorList>
    </citation>
    <scope>NUCLEOTIDE SEQUENCE [LARGE SCALE GENOMIC DNA]</scope>
    <source>
        <strain evidence="17">SB210</strain>
    </source>
</reference>
<feature type="domain" description="Acyl-CoA oxidase/dehydrogenase middle" evidence="14">
    <location>
        <begin position="165"/>
        <end position="274"/>
    </location>
</feature>
<dbReference type="GO" id="GO:0005504">
    <property type="term" value="F:fatty acid binding"/>
    <property type="evidence" value="ECO:0007669"/>
    <property type="project" value="TreeGrafter"/>
</dbReference>
<dbReference type="FunFam" id="1.20.140.10:FF:000010">
    <property type="entry name" value="Acyl-coenzyme A oxidase"/>
    <property type="match status" value="1"/>
</dbReference>
<dbReference type="Pfam" id="PF02770">
    <property type="entry name" value="Acyl-CoA_dh_M"/>
    <property type="match status" value="1"/>
</dbReference>
<dbReference type="GO" id="GO:0003997">
    <property type="term" value="F:acyl-CoA oxidase activity"/>
    <property type="evidence" value="ECO:0007669"/>
    <property type="project" value="InterPro"/>
</dbReference>
<evidence type="ECO:0000313" key="17">
    <source>
        <dbReference type="Proteomes" id="UP000009168"/>
    </source>
</evidence>
<feature type="active site" description="Proton acceptor" evidence="11">
    <location>
        <position position="454"/>
    </location>
</feature>
<evidence type="ECO:0000256" key="11">
    <source>
        <dbReference type="PIRSR" id="PIRSR000168-1"/>
    </source>
</evidence>
<evidence type="ECO:0000256" key="9">
    <source>
        <dbReference type="ARBA" id="ARBA00023140"/>
    </source>
</evidence>
<dbReference type="EMBL" id="GG662443">
    <property type="protein sequence ID" value="EAS04704.1"/>
    <property type="molecule type" value="Genomic_DNA"/>
</dbReference>
<keyword evidence="17" id="KW-1185">Reference proteome</keyword>
<dbReference type="PANTHER" id="PTHR10909">
    <property type="entry name" value="ELECTRON TRANSPORT OXIDOREDUCTASE"/>
    <property type="match status" value="1"/>
</dbReference>
<dbReference type="GO" id="GO:0033540">
    <property type="term" value="P:fatty acid beta-oxidation using acyl-CoA oxidase"/>
    <property type="evidence" value="ECO:0007669"/>
    <property type="project" value="TreeGrafter"/>
</dbReference>
<dbReference type="KEGG" id="tet:TTHERM_00242260"/>
<keyword evidence="4 10" id="KW-0285">Flavoprotein</keyword>
<dbReference type="FunFam" id="1.20.140.10:FF:000007">
    <property type="entry name" value="Acyl-coenzyme A oxidase"/>
    <property type="match status" value="1"/>
</dbReference>
<evidence type="ECO:0000259" key="14">
    <source>
        <dbReference type="Pfam" id="PF02770"/>
    </source>
</evidence>
<keyword evidence="8" id="KW-0443">Lipid metabolism</keyword>